<evidence type="ECO:0000259" key="4">
    <source>
        <dbReference type="PROSITE" id="PS51031"/>
    </source>
</evidence>
<keyword evidence="1" id="KW-0539">Nucleus</keyword>
<dbReference type="Pfam" id="PF10545">
    <property type="entry name" value="MADF_DNA_bdg"/>
    <property type="match status" value="1"/>
</dbReference>
<sequence>MSSSESESVSYVEYENLSQKIIMEVEKRPALYDTALRQDRIMKNTLWEEVYQHVFSNWETLSKAEKIQKGHRVQKRWKNMRDSFAKELTMQRRKSGHGAIKKRKYVHFDSMMFLVPSLRKKESSTNTESTSQDNPGVRSPKDVTETNSNMTSSFKKDSKSSKNQRDDEEDEQPLQTLTSSYKAVSKSQRAVEDEEQNVPKLLNSTPSTVNTSAYDEDINFTQMLIPMLRKLDGDQKHFAKVGILNILQKAKSL</sequence>
<name>A0A9J7IQK5_SPOLT</name>
<protein>
    <submittedName>
        <fullName evidence="6">Transcription factor Adf-1-like</fullName>
    </submittedName>
</protein>
<dbReference type="KEGG" id="sliu:111354464"/>
<evidence type="ECO:0000256" key="1">
    <source>
        <dbReference type="PROSITE-ProRule" id="PRU00371"/>
    </source>
</evidence>
<dbReference type="GO" id="GO:0006357">
    <property type="term" value="P:regulation of transcription by RNA polymerase II"/>
    <property type="evidence" value="ECO:0007669"/>
    <property type="project" value="TreeGrafter"/>
</dbReference>
<organism evidence="5 6">
    <name type="scientific">Spodoptera litura</name>
    <name type="common">Asian cotton leafworm</name>
    <dbReference type="NCBI Taxonomy" id="69820"/>
    <lineage>
        <taxon>Eukaryota</taxon>
        <taxon>Metazoa</taxon>
        <taxon>Ecdysozoa</taxon>
        <taxon>Arthropoda</taxon>
        <taxon>Hexapoda</taxon>
        <taxon>Insecta</taxon>
        <taxon>Pterygota</taxon>
        <taxon>Neoptera</taxon>
        <taxon>Endopterygota</taxon>
        <taxon>Lepidoptera</taxon>
        <taxon>Glossata</taxon>
        <taxon>Ditrysia</taxon>
        <taxon>Noctuoidea</taxon>
        <taxon>Noctuidae</taxon>
        <taxon>Amphipyrinae</taxon>
        <taxon>Spodoptera</taxon>
    </lineage>
</organism>
<dbReference type="GO" id="GO:0005667">
    <property type="term" value="C:transcription regulator complex"/>
    <property type="evidence" value="ECO:0007669"/>
    <property type="project" value="TreeGrafter"/>
</dbReference>
<feature type="domain" description="BESS" evidence="4">
    <location>
        <begin position="214"/>
        <end position="253"/>
    </location>
</feature>
<dbReference type="SMART" id="SM00595">
    <property type="entry name" value="MADF"/>
    <property type="match status" value="1"/>
</dbReference>
<dbReference type="GO" id="GO:0003677">
    <property type="term" value="F:DNA binding"/>
    <property type="evidence" value="ECO:0007669"/>
    <property type="project" value="InterPro"/>
</dbReference>
<accession>A0A9J7IQK5</accession>
<proteinExistence type="predicted"/>
<dbReference type="RefSeq" id="XP_022823706.1">
    <property type="nucleotide sequence ID" value="XM_022967938.1"/>
</dbReference>
<dbReference type="Proteomes" id="UP000301870">
    <property type="component" value="Chromosome 18"/>
</dbReference>
<reference evidence="6" key="1">
    <citation type="submission" date="2025-08" db="UniProtKB">
        <authorList>
            <consortium name="RefSeq"/>
        </authorList>
    </citation>
    <scope>IDENTIFICATION</scope>
    <source>
        <strain evidence="6">Ishihara</strain>
        <tissue evidence="6">Whole body</tissue>
    </source>
</reference>
<dbReference type="PANTHER" id="PTHR12243">
    <property type="entry name" value="MADF DOMAIN TRANSCRIPTION FACTOR"/>
    <property type="match status" value="1"/>
</dbReference>
<evidence type="ECO:0000313" key="5">
    <source>
        <dbReference type="Proteomes" id="UP000301870"/>
    </source>
</evidence>
<feature type="compositionally biased region" description="Basic and acidic residues" evidence="2">
    <location>
        <begin position="154"/>
        <end position="165"/>
    </location>
</feature>
<feature type="domain" description="MADF" evidence="3">
    <location>
        <begin position="20"/>
        <end position="119"/>
    </location>
</feature>
<dbReference type="InterPro" id="IPR004210">
    <property type="entry name" value="BESS_motif"/>
</dbReference>
<dbReference type="PANTHER" id="PTHR12243:SF67">
    <property type="entry name" value="COREPRESSOR OF PANGOLIN, ISOFORM A-RELATED"/>
    <property type="match status" value="1"/>
</dbReference>
<dbReference type="PROSITE" id="PS51029">
    <property type="entry name" value="MADF"/>
    <property type="match status" value="1"/>
</dbReference>
<dbReference type="InterPro" id="IPR006578">
    <property type="entry name" value="MADF-dom"/>
</dbReference>
<evidence type="ECO:0000313" key="6">
    <source>
        <dbReference type="RefSeq" id="XP_022823706.1"/>
    </source>
</evidence>
<dbReference type="PROSITE" id="PS51031">
    <property type="entry name" value="BESS"/>
    <property type="match status" value="1"/>
</dbReference>
<evidence type="ECO:0000256" key="2">
    <source>
        <dbReference type="SAM" id="MobiDB-lite"/>
    </source>
</evidence>
<dbReference type="AlphaFoldDB" id="A0A9J7IQK5"/>
<dbReference type="InterPro" id="IPR039353">
    <property type="entry name" value="TF_Adf1"/>
</dbReference>
<comment type="subcellular location">
    <subcellularLocation>
        <location evidence="1">Nucleus</location>
    </subcellularLocation>
</comment>
<dbReference type="OrthoDB" id="6616165at2759"/>
<feature type="compositionally biased region" description="Polar residues" evidence="2">
    <location>
        <begin position="173"/>
        <end position="188"/>
    </location>
</feature>
<feature type="region of interest" description="Disordered" evidence="2">
    <location>
        <begin position="119"/>
        <end position="205"/>
    </location>
</feature>
<dbReference type="GO" id="GO:0005634">
    <property type="term" value="C:nucleus"/>
    <property type="evidence" value="ECO:0007669"/>
    <property type="project" value="UniProtKB-SubCell"/>
</dbReference>
<dbReference type="GeneID" id="111354464"/>
<gene>
    <name evidence="6" type="primary">LOC111354464</name>
</gene>
<keyword evidence="5" id="KW-1185">Reference proteome</keyword>
<evidence type="ECO:0000259" key="3">
    <source>
        <dbReference type="PROSITE" id="PS51029"/>
    </source>
</evidence>